<gene>
    <name evidence="2" type="ORF">UCRPC4_g06323</name>
</gene>
<sequence>MPPTEEDIAWFKSTFHPIPKPRLPDDCVEYSIFLFTQSWYSEDTIRSQLREVQKAAAQLQKQYLKDYIWQRQGFGLELSKEDGLSILRGRTEYGDSVEDEWVIVWLLRELSKQFKELHIKIVDNDGEFLLIEAAGTLPAWLEPDVADNRVWINQGGLVIIKPEDEGKYRKKAISEQLDLRIARQLLLTGPKRLMRSASIEEEAFYRLRNYPHQIAENIHHAIVTVPRKVAYLLHQKPSYISPAVEAFYLRDPISLKPLQNQLTFGPDDLVTISIAIPRVGYAQLKSQDFPPPKAWEKSLPAKGDSKRYNPIETGMKISCGLEMLVADPQSQDKPAVREMKMLLDDLDTGDEQLPSDTVISAWEQREDDEKWLNISFEDLEKELGGRTGFNDAGSFGDKGAQENLQRIVAQFEKFLNDEAAGPEGAGLFDESTDDELNSDDDISDDDDDDEEEEEDKDVSFSDDQLAKMMREMMGMPSSSTPRMTIPSSPSKNSAGRFQELGSNEEEDPTVEDIESFSRQIEAELNESGALDLNRTQKKCGKQAPKHITSGGEKGKGKATGPPDLISSDEDGDFDDAEVNDIDINLARNLLESFKSQAGLAGPSGNMMGLMGMGIPRDEGHDD</sequence>
<reference evidence="2 3" key="2">
    <citation type="submission" date="2015-05" db="EMBL/GenBank/DDBJ databases">
        <authorList>
            <person name="Morales-Cruz A."/>
            <person name="Amrine K.C."/>
            <person name="Cantu D."/>
        </authorList>
    </citation>
    <scope>NUCLEOTIDE SEQUENCE [LARGE SCALE GENOMIC DNA]</scope>
    <source>
        <strain evidence="2">UCRPC4</strain>
    </source>
</reference>
<feature type="compositionally biased region" description="Acidic residues" evidence="1">
    <location>
        <begin position="502"/>
        <end position="514"/>
    </location>
</feature>
<organism evidence="2 3">
    <name type="scientific">Phaeomoniella chlamydospora</name>
    <name type="common">Phaeoacremonium chlamydosporum</name>
    <dbReference type="NCBI Taxonomy" id="158046"/>
    <lineage>
        <taxon>Eukaryota</taxon>
        <taxon>Fungi</taxon>
        <taxon>Dikarya</taxon>
        <taxon>Ascomycota</taxon>
        <taxon>Pezizomycotina</taxon>
        <taxon>Eurotiomycetes</taxon>
        <taxon>Chaetothyriomycetidae</taxon>
        <taxon>Phaeomoniellales</taxon>
        <taxon>Phaeomoniellaceae</taxon>
        <taxon>Phaeomoniella</taxon>
    </lineage>
</organism>
<keyword evidence="3" id="KW-1185">Reference proteome</keyword>
<reference evidence="2 3" key="1">
    <citation type="submission" date="2015-05" db="EMBL/GenBank/DDBJ databases">
        <title>Distinctive expansion of gene families associated with plant cell wall degradation and secondary metabolism in the genomes of grapevine trunk pathogens.</title>
        <authorList>
            <person name="Lawrence D.P."/>
            <person name="Travadon R."/>
            <person name="Rolshausen P.E."/>
            <person name="Baumgartner K."/>
        </authorList>
    </citation>
    <scope>NUCLEOTIDE SEQUENCE [LARGE SCALE GENOMIC DNA]</scope>
    <source>
        <strain evidence="2">UCRPC4</strain>
    </source>
</reference>
<dbReference type="PANTHER" id="PTHR13060">
    <property type="entry name" value="SGT1 PROTEIN HSGT1 SUPPRESSOR OF GCR2"/>
    <property type="match status" value="1"/>
</dbReference>
<dbReference type="Proteomes" id="UP000053317">
    <property type="component" value="Unassembled WGS sequence"/>
</dbReference>
<dbReference type="AlphaFoldDB" id="A0A0G2GER6"/>
<dbReference type="PANTHER" id="PTHR13060:SF0">
    <property type="entry name" value="PROTEIN ECDYSONELESS HOMOLOG"/>
    <property type="match status" value="1"/>
</dbReference>
<feature type="compositionally biased region" description="Basic residues" evidence="1">
    <location>
        <begin position="535"/>
        <end position="544"/>
    </location>
</feature>
<feature type="compositionally biased region" description="Acidic residues" evidence="1">
    <location>
        <begin position="566"/>
        <end position="575"/>
    </location>
</feature>
<evidence type="ECO:0000313" key="3">
    <source>
        <dbReference type="Proteomes" id="UP000053317"/>
    </source>
</evidence>
<feature type="region of interest" description="Disordered" evidence="1">
    <location>
        <begin position="420"/>
        <end position="575"/>
    </location>
</feature>
<evidence type="ECO:0000256" key="1">
    <source>
        <dbReference type="SAM" id="MobiDB-lite"/>
    </source>
</evidence>
<protein>
    <submittedName>
        <fullName evidence="2">Putative regulatory factor</fullName>
    </submittedName>
</protein>
<comment type="caution">
    <text evidence="2">The sequence shown here is derived from an EMBL/GenBank/DDBJ whole genome shotgun (WGS) entry which is preliminary data.</text>
</comment>
<dbReference type="EMBL" id="LCWF01000185">
    <property type="protein sequence ID" value="KKY15520.1"/>
    <property type="molecule type" value="Genomic_DNA"/>
</dbReference>
<accession>A0A0G2GER6</accession>
<feature type="compositionally biased region" description="Acidic residues" evidence="1">
    <location>
        <begin position="430"/>
        <end position="456"/>
    </location>
</feature>
<proteinExistence type="predicted"/>
<name>A0A0G2GER6_PHACM</name>
<feature type="region of interest" description="Disordered" evidence="1">
    <location>
        <begin position="598"/>
        <end position="622"/>
    </location>
</feature>
<feature type="compositionally biased region" description="Polar residues" evidence="1">
    <location>
        <begin position="476"/>
        <end position="495"/>
    </location>
</feature>
<dbReference type="InterPro" id="IPR010770">
    <property type="entry name" value="Ecd"/>
</dbReference>
<evidence type="ECO:0000313" key="2">
    <source>
        <dbReference type="EMBL" id="KKY15520.1"/>
    </source>
</evidence>
<dbReference type="OrthoDB" id="27237at2759"/>
<dbReference type="GO" id="GO:0005634">
    <property type="term" value="C:nucleus"/>
    <property type="evidence" value="ECO:0007669"/>
    <property type="project" value="TreeGrafter"/>
</dbReference>
<dbReference type="Pfam" id="PF07093">
    <property type="entry name" value="SGT1"/>
    <property type="match status" value="1"/>
</dbReference>